<organism evidence="2 3">
    <name type="scientific">Hyaloscypha variabilis (strain UAMH 11265 / GT02V1 / F)</name>
    <name type="common">Meliniomyces variabilis</name>
    <dbReference type="NCBI Taxonomy" id="1149755"/>
    <lineage>
        <taxon>Eukaryota</taxon>
        <taxon>Fungi</taxon>
        <taxon>Dikarya</taxon>
        <taxon>Ascomycota</taxon>
        <taxon>Pezizomycotina</taxon>
        <taxon>Leotiomycetes</taxon>
        <taxon>Helotiales</taxon>
        <taxon>Hyaloscyphaceae</taxon>
        <taxon>Hyaloscypha</taxon>
        <taxon>Hyaloscypha variabilis</taxon>
    </lineage>
</organism>
<proteinExistence type="predicted"/>
<evidence type="ECO:0000313" key="2">
    <source>
        <dbReference type="EMBL" id="PMD44251.1"/>
    </source>
</evidence>
<evidence type="ECO:0000256" key="1">
    <source>
        <dbReference type="SAM" id="MobiDB-lite"/>
    </source>
</evidence>
<feature type="region of interest" description="Disordered" evidence="1">
    <location>
        <begin position="71"/>
        <end position="95"/>
    </location>
</feature>
<sequence length="210" mass="24001">MNTTKSRTRRKPPIHRLTARSQFRHGRHITTARVLSVDRRSGVTTRPALRRSTDLKHRKLVHLRSRNIALRQSEDSSLQPPLKRLPRQPLSPRRSPNLNAHLFSSYMISLHSRDSLLHHRAGLQRQAHSCMPQAGSWPCTSLILRWYLQRGSPQYAREGRSSVSPVTDSSFCASSERRSGPPWGDLEFEERLARHWRLGSPKGAAALETS</sequence>
<keyword evidence="3" id="KW-1185">Reference proteome</keyword>
<accession>A0A2J6S0F5</accession>
<feature type="compositionally biased region" description="Polar residues" evidence="1">
    <location>
        <begin position="161"/>
        <end position="173"/>
    </location>
</feature>
<evidence type="ECO:0000313" key="3">
    <source>
        <dbReference type="Proteomes" id="UP000235786"/>
    </source>
</evidence>
<dbReference type="EMBL" id="KZ613941">
    <property type="protein sequence ID" value="PMD44251.1"/>
    <property type="molecule type" value="Genomic_DNA"/>
</dbReference>
<protein>
    <submittedName>
        <fullName evidence="2">Uncharacterized protein</fullName>
    </submittedName>
</protein>
<name>A0A2J6S0F5_HYAVF</name>
<feature type="region of interest" description="Disordered" evidence="1">
    <location>
        <begin position="157"/>
        <end position="184"/>
    </location>
</feature>
<reference evidence="2 3" key="1">
    <citation type="submission" date="2016-04" db="EMBL/GenBank/DDBJ databases">
        <title>A degradative enzymes factory behind the ericoid mycorrhizal symbiosis.</title>
        <authorList>
            <consortium name="DOE Joint Genome Institute"/>
            <person name="Martino E."/>
            <person name="Morin E."/>
            <person name="Grelet G."/>
            <person name="Kuo A."/>
            <person name="Kohler A."/>
            <person name="Daghino S."/>
            <person name="Barry K."/>
            <person name="Choi C."/>
            <person name="Cichocki N."/>
            <person name="Clum A."/>
            <person name="Copeland A."/>
            <person name="Hainaut M."/>
            <person name="Haridas S."/>
            <person name="Labutti K."/>
            <person name="Lindquist E."/>
            <person name="Lipzen A."/>
            <person name="Khouja H.-R."/>
            <person name="Murat C."/>
            <person name="Ohm R."/>
            <person name="Olson A."/>
            <person name="Spatafora J."/>
            <person name="Veneault-Fourrey C."/>
            <person name="Henrissat B."/>
            <person name="Grigoriev I."/>
            <person name="Martin F."/>
            <person name="Perotto S."/>
        </authorList>
    </citation>
    <scope>NUCLEOTIDE SEQUENCE [LARGE SCALE GENOMIC DNA]</scope>
    <source>
        <strain evidence="2 3">F</strain>
    </source>
</reference>
<gene>
    <name evidence="2" type="ORF">L207DRAFT_276484</name>
</gene>
<dbReference type="AlphaFoldDB" id="A0A2J6S0F5"/>
<feature type="compositionally biased region" description="Low complexity" evidence="1">
    <location>
        <begin position="76"/>
        <end position="95"/>
    </location>
</feature>
<dbReference type="Proteomes" id="UP000235786">
    <property type="component" value="Unassembled WGS sequence"/>
</dbReference>